<dbReference type="KEGG" id="xcw:J162_03672"/>
<dbReference type="KEGG" id="xcr:J163_03667"/>
<sequence>MDAKPFLTWLQNNRSKDGRYSNSMYLHAAEAGFEVVRGNGWAKVSATLDAK</sequence>
<comment type="caution">
    <text evidence="1">The sequence shown here is derived from an EMBL/GenBank/DDBJ whole genome shotgun (WGS) entry which is preliminary data.</text>
</comment>
<dbReference type="EMBL" id="CCXZ01000173">
    <property type="protein sequence ID" value="CEG18223.1"/>
    <property type="molecule type" value="Genomic_DNA"/>
</dbReference>
<accession>A0A0U5FMI9</accession>
<organism evidence="1 2">
    <name type="scientific">Xanthomonas citri pv. citri</name>
    <dbReference type="NCBI Taxonomy" id="611301"/>
    <lineage>
        <taxon>Bacteria</taxon>
        <taxon>Pseudomonadati</taxon>
        <taxon>Pseudomonadota</taxon>
        <taxon>Gammaproteobacteria</taxon>
        <taxon>Lysobacterales</taxon>
        <taxon>Lysobacteraceae</taxon>
        <taxon>Xanthomonas</taxon>
    </lineage>
</organism>
<dbReference type="AlphaFoldDB" id="A0A0U5FMI9"/>
<dbReference type="InterPro" id="IPR013319">
    <property type="entry name" value="GH11/12"/>
</dbReference>
<evidence type="ECO:0000313" key="1">
    <source>
        <dbReference type="EMBL" id="CEG18223.1"/>
    </source>
</evidence>
<dbReference type="KEGG" id="xcn:J169_03690"/>
<dbReference type="KEGG" id="xcm:J164_03668"/>
<evidence type="ECO:0008006" key="3">
    <source>
        <dbReference type="Google" id="ProtNLM"/>
    </source>
</evidence>
<name>A0A0U5FMI9_XANCI</name>
<evidence type="ECO:0000313" key="2">
    <source>
        <dbReference type="Proteomes" id="UP000052230"/>
    </source>
</evidence>
<dbReference type="Proteomes" id="UP000052230">
    <property type="component" value="Unassembled WGS sequence"/>
</dbReference>
<proteinExistence type="predicted"/>
<dbReference type="Gene3D" id="2.60.120.180">
    <property type="match status" value="1"/>
</dbReference>
<dbReference type="KEGG" id="xcf:J172_03683"/>
<keyword evidence="2" id="KW-1185">Reference proteome</keyword>
<protein>
    <recommendedName>
        <fullName evidence="3">Cellulase</fullName>
    </recommendedName>
</protein>
<dbReference type="KEGG" id="xcu:J159_03667"/>
<dbReference type="SUPFAM" id="SSF49899">
    <property type="entry name" value="Concanavalin A-like lectins/glucanases"/>
    <property type="match status" value="1"/>
</dbReference>
<dbReference type="InterPro" id="IPR013320">
    <property type="entry name" value="ConA-like_dom_sf"/>
</dbReference>
<gene>
    <name evidence="1" type="ORF">XAC3562_760203</name>
</gene>
<reference evidence="1 2" key="1">
    <citation type="submission" date="2014-09" db="EMBL/GenBank/DDBJ databases">
        <authorList>
            <person name="Regsiter A."/>
        </authorList>
    </citation>
    <scope>NUCLEOTIDE SEQUENCE [LARGE SCALE GENOMIC DNA]</scope>
</reference>
<dbReference type="GO" id="GO:0004553">
    <property type="term" value="F:hydrolase activity, hydrolyzing O-glycosyl compounds"/>
    <property type="evidence" value="ECO:0007669"/>
    <property type="project" value="InterPro"/>
</dbReference>